<accession>A0A5B1CH17</accession>
<dbReference type="EMBL" id="VRLW01000001">
    <property type="protein sequence ID" value="KAA1258870.1"/>
    <property type="molecule type" value="Genomic_DNA"/>
</dbReference>
<protein>
    <recommendedName>
        <fullName evidence="4">Shikimate dehydrogenase</fullName>
    </recommendedName>
</protein>
<dbReference type="SUPFAM" id="SSF53223">
    <property type="entry name" value="Aminoacid dehydrogenase-like, N-terminal domain"/>
    <property type="match status" value="1"/>
</dbReference>
<dbReference type="InterPro" id="IPR046346">
    <property type="entry name" value="Aminoacid_DH-like_N_sf"/>
</dbReference>
<comment type="caution">
    <text evidence="2">The sequence shown here is derived from an EMBL/GenBank/DDBJ whole genome shotgun (WGS) entry which is preliminary data.</text>
</comment>
<reference evidence="2 3" key="1">
    <citation type="submission" date="2019-08" db="EMBL/GenBank/DDBJ databases">
        <title>Deep-cultivation of Planctomycetes and their phenomic and genomic characterization uncovers novel biology.</title>
        <authorList>
            <person name="Wiegand S."/>
            <person name="Jogler M."/>
            <person name="Boedeker C."/>
            <person name="Pinto D."/>
            <person name="Vollmers J."/>
            <person name="Rivas-Marin E."/>
            <person name="Kohn T."/>
            <person name="Peeters S.H."/>
            <person name="Heuer A."/>
            <person name="Rast P."/>
            <person name="Oberbeckmann S."/>
            <person name="Bunk B."/>
            <person name="Jeske O."/>
            <person name="Meyerdierks A."/>
            <person name="Storesund J.E."/>
            <person name="Kallscheuer N."/>
            <person name="Luecker S."/>
            <person name="Lage O.M."/>
            <person name="Pohl T."/>
            <person name="Merkel B.J."/>
            <person name="Hornburger P."/>
            <person name="Mueller R.-W."/>
            <person name="Bruemmer F."/>
            <person name="Labrenz M."/>
            <person name="Spormann A.M."/>
            <person name="Op Den Camp H."/>
            <person name="Overmann J."/>
            <person name="Amann R."/>
            <person name="Jetten M.S.M."/>
            <person name="Mascher T."/>
            <person name="Medema M.H."/>
            <person name="Devos D.P."/>
            <person name="Kaster A.-K."/>
            <person name="Ovreas L."/>
            <person name="Rohde M."/>
            <person name="Galperin M.Y."/>
            <person name="Jogler C."/>
        </authorList>
    </citation>
    <scope>NUCLEOTIDE SEQUENCE [LARGE SCALE GENOMIC DNA]</scope>
    <source>
        <strain evidence="2 3">LF1</strain>
    </source>
</reference>
<dbReference type="AlphaFoldDB" id="A0A5B1CH17"/>
<keyword evidence="3" id="KW-1185">Reference proteome</keyword>
<dbReference type="OrthoDB" id="9792692at2"/>
<sequence length="291" mass="31541">MFTDGTTEPIIAIIGHPIAGNPSQLAIERSLHALGLEWRVLSFDVTPENVAKALDGFSVTGIAGVMIATNLQDAAAKWYSGYAQATQPTDDALQPPADAQPETRPETRPASDQPVDPPSTQSSVSRINCLYRDEQLGFVGSDQQIAYLETRLAKHPISDALWLGELPSEEQRACWPSHWNLFSDSPASTVPVADVDADLVASADLIVLADMNSADPDEDDFDEWPADDGTTFVIDLVGSESVVEQLRQRGYIVVGCVDLQVGMLAGCIEKWTQRQASHETIAEAIEEYFGV</sequence>
<dbReference type="GO" id="GO:0016491">
    <property type="term" value="F:oxidoreductase activity"/>
    <property type="evidence" value="ECO:0007669"/>
    <property type="project" value="UniProtKB-ARBA"/>
</dbReference>
<gene>
    <name evidence="2" type="ORF">LF1_13940</name>
</gene>
<dbReference type="Proteomes" id="UP000322699">
    <property type="component" value="Unassembled WGS sequence"/>
</dbReference>
<name>A0A5B1CH17_9BACT</name>
<evidence type="ECO:0000313" key="3">
    <source>
        <dbReference type="Proteomes" id="UP000322699"/>
    </source>
</evidence>
<organism evidence="2 3">
    <name type="scientific">Rubripirellula obstinata</name>
    <dbReference type="NCBI Taxonomy" id="406547"/>
    <lineage>
        <taxon>Bacteria</taxon>
        <taxon>Pseudomonadati</taxon>
        <taxon>Planctomycetota</taxon>
        <taxon>Planctomycetia</taxon>
        <taxon>Pirellulales</taxon>
        <taxon>Pirellulaceae</taxon>
        <taxon>Rubripirellula</taxon>
    </lineage>
</organism>
<evidence type="ECO:0008006" key="4">
    <source>
        <dbReference type="Google" id="ProtNLM"/>
    </source>
</evidence>
<dbReference type="RefSeq" id="WP_068264509.1">
    <property type="nucleotide sequence ID" value="NZ_LWSK01000062.1"/>
</dbReference>
<evidence type="ECO:0000256" key="1">
    <source>
        <dbReference type="SAM" id="MobiDB-lite"/>
    </source>
</evidence>
<proteinExistence type="predicted"/>
<dbReference type="Gene3D" id="3.40.50.10860">
    <property type="entry name" value="Leucine Dehydrogenase, chain A, domain 1"/>
    <property type="match status" value="1"/>
</dbReference>
<feature type="region of interest" description="Disordered" evidence="1">
    <location>
        <begin position="87"/>
        <end position="124"/>
    </location>
</feature>
<evidence type="ECO:0000313" key="2">
    <source>
        <dbReference type="EMBL" id="KAA1258870.1"/>
    </source>
</evidence>